<dbReference type="GO" id="GO:0035438">
    <property type="term" value="F:cyclic-di-GMP binding"/>
    <property type="evidence" value="ECO:0007669"/>
    <property type="project" value="InterPro"/>
</dbReference>
<dbReference type="EMBL" id="FOJY01000018">
    <property type="protein sequence ID" value="SFB29834.1"/>
    <property type="molecule type" value="Genomic_DNA"/>
</dbReference>
<dbReference type="GO" id="GO:0016759">
    <property type="term" value="F:cellulose synthase activity"/>
    <property type="evidence" value="ECO:0007669"/>
    <property type="project" value="InterPro"/>
</dbReference>
<keyword evidence="3" id="KW-0808">Transferase</keyword>
<dbReference type="SUPFAM" id="SSF53448">
    <property type="entry name" value="Nucleotide-diphospho-sugar transferases"/>
    <property type="match status" value="1"/>
</dbReference>
<evidence type="ECO:0000256" key="5">
    <source>
        <dbReference type="ARBA" id="ARBA00022989"/>
    </source>
</evidence>
<keyword evidence="5 7" id="KW-1133">Transmembrane helix</keyword>
<reference evidence="8 9" key="1">
    <citation type="submission" date="2016-10" db="EMBL/GenBank/DDBJ databases">
        <authorList>
            <person name="de Groot N.N."/>
        </authorList>
    </citation>
    <scope>NUCLEOTIDE SEQUENCE [LARGE SCALE GENOMIC DNA]</scope>
    <source>
        <strain evidence="8 9">DSM 5522</strain>
    </source>
</reference>
<evidence type="ECO:0000256" key="1">
    <source>
        <dbReference type="ARBA" id="ARBA00004141"/>
    </source>
</evidence>
<proteinExistence type="predicted"/>
<keyword evidence="9" id="KW-1185">Reference proteome</keyword>
<keyword evidence="2" id="KW-0328">Glycosyltransferase</keyword>
<comment type="subcellular location">
    <subcellularLocation>
        <location evidence="1">Membrane</location>
        <topology evidence="1">Multi-pass membrane protein</topology>
    </subcellularLocation>
</comment>
<dbReference type="RefSeq" id="WP_092873806.1">
    <property type="nucleotide sequence ID" value="NZ_FOJY01000018.1"/>
</dbReference>
<sequence length="562" mass="65609">MNKKKYSSFWNRFWIVTTILLSIVYITWRIFYTFPYKKGMVSNVFWVILFIAEAIGLLEMAVHFYNMYDHEGAPGIKRQLKKYEYPEVDVLLPTINEDEKLLENTIEAIKNMDYPDKKKVHIYVCDDGNRQEILRLCERTGVNYLARKNNENAKAGNLNYAMSKSHSDYVAVFDADMMPRREFLLKTVPYFVTDRDNLGFIQTPQNFYEPDIFQRNLFLEEDIPNEQDYFYRVIQISKNKSNSVIFGGSNALFSRKALESIGGFVTGVLTEDFATGIEIEKAGFRGLALDEVLADGKTPQDMKSLVKQRKRWAGGCIQSGWKTNFLFTRKLSLKQKLNYFVSISYWYSSIKRLIYFLAPLMFALFGIVVVECSLPQVLMFWLPMYLSTIISMKRFSKGIRSTRWTDIYETTLFPFMLINVILESLGIRQRKFKVTDKERKVKNTSNTYYMIPFILMAAVDIAGIIRLLSLSARQETFTYVVILFWMFVNLYYVLMGLLVAWGRDLNCAKNYTLERSDGVLKEIKLDTNAYMNEGKLIKTYHLKSNNFPDILLRSFLRKIGIS</sequence>
<evidence type="ECO:0000256" key="4">
    <source>
        <dbReference type="ARBA" id="ARBA00022692"/>
    </source>
</evidence>
<feature type="transmembrane region" description="Helical" evidence="7">
    <location>
        <begin position="12"/>
        <end position="32"/>
    </location>
</feature>
<dbReference type="PRINTS" id="PR01439">
    <property type="entry name" value="CELLSNTHASEA"/>
</dbReference>
<dbReference type="Pfam" id="PF13641">
    <property type="entry name" value="Glyco_tranf_2_3"/>
    <property type="match status" value="1"/>
</dbReference>
<dbReference type="PANTHER" id="PTHR43867:SF2">
    <property type="entry name" value="CELLULOSE SYNTHASE CATALYTIC SUBUNIT A [UDP-FORMING]"/>
    <property type="match status" value="1"/>
</dbReference>
<dbReference type="AlphaFoldDB" id="A0A1I0ZVN6"/>
<feature type="transmembrane region" description="Helical" evidence="7">
    <location>
        <begin position="44"/>
        <end position="68"/>
    </location>
</feature>
<feature type="transmembrane region" description="Helical" evidence="7">
    <location>
        <begin position="447"/>
        <end position="468"/>
    </location>
</feature>
<evidence type="ECO:0000313" key="9">
    <source>
        <dbReference type="Proteomes" id="UP000198838"/>
    </source>
</evidence>
<dbReference type="GO" id="GO:0006011">
    <property type="term" value="P:UDP-alpha-D-glucose metabolic process"/>
    <property type="evidence" value="ECO:0007669"/>
    <property type="project" value="InterPro"/>
</dbReference>
<keyword evidence="6 7" id="KW-0472">Membrane</keyword>
<accession>A0A1I0ZVN6</accession>
<dbReference type="STRING" id="1120918.SAMN05216249_11822"/>
<dbReference type="InterPro" id="IPR050321">
    <property type="entry name" value="Glycosyltr_2/OpgH_subfam"/>
</dbReference>
<feature type="transmembrane region" description="Helical" evidence="7">
    <location>
        <begin position="407"/>
        <end position="427"/>
    </location>
</feature>
<dbReference type="GO" id="GO:0005886">
    <property type="term" value="C:plasma membrane"/>
    <property type="evidence" value="ECO:0007669"/>
    <property type="project" value="TreeGrafter"/>
</dbReference>
<evidence type="ECO:0000256" key="6">
    <source>
        <dbReference type="ARBA" id="ARBA00023136"/>
    </source>
</evidence>
<dbReference type="Proteomes" id="UP000198838">
    <property type="component" value="Unassembled WGS sequence"/>
</dbReference>
<dbReference type="PANTHER" id="PTHR43867">
    <property type="entry name" value="CELLULOSE SYNTHASE CATALYTIC SUBUNIT A [UDP-FORMING]"/>
    <property type="match status" value="1"/>
</dbReference>
<dbReference type="CDD" id="cd06421">
    <property type="entry name" value="CESA_CelA_like"/>
    <property type="match status" value="1"/>
</dbReference>
<dbReference type="Gene3D" id="3.90.550.10">
    <property type="entry name" value="Spore Coat Polysaccharide Biosynthesis Protein SpsA, Chain A"/>
    <property type="match status" value="1"/>
</dbReference>
<evidence type="ECO:0000256" key="7">
    <source>
        <dbReference type="SAM" id="Phobius"/>
    </source>
</evidence>
<dbReference type="InterPro" id="IPR029044">
    <property type="entry name" value="Nucleotide-diphossugar_trans"/>
</dbReference>
<evidence type="ECO:0000256" key="3">
    <source>
        <dbReference type="ARBA" id="ARBA00022679"/>
    </source>
</evidence>
<keyword evidence="4 7" id="KW-0812">Transmembrane</keyword>
<feature type="transmembrane region" description="Helical" evidence="7">
    <location>
        <begin position="353"/>
        <end position="370"/>
    </location>
</feature>
<protein>
    <submittedName>
        <fullName evidence="8">Cellulose synthase (UDP-forming)</fullName>
    </submittedName>
</protein>
<gene>
    <name evidence="8" type="ORF">SAMN05216249_11822</name>
</gene>
<organism evidence="8 9">
    <name type="scientific">Acetitomaculum ruminis DSM 5522</name>
    <dbReference type="NCBI Taxonomy" id="1120918"/>
    <lineage>
        <taxon>Bacteria</taxon>
        <taxon>Bacillati</taxon>
        <taxon>Bacillota</taxon>
        <taxon>Clostridia</taxon>
        <taxon>Lachnospirales</taxon>
        <taxon>Lachnospiraceae</taxon>
        <taxon>Acetitomaculum</taxon>
    </lineage>
</organism>
<feature type="transmembrane region" description="Helical" evidence="7">
    <location>
        <begin position="480"/>
        <end position="501"/>
    </location>
</feature>
<evidence type="ECO:0000256" key="2">
    <source>
        <dbReference type="ARBA" id="ARBA00022676"/>
    </source>
</evidence>
<dbReference type="InterPro" id="IPR003919">
    <property type="entry name" value="Cell_synth_A"/>
</dbReference>
<evidence type="ECO:0000313" key="8">
    <source>
        <dbReference type="EMBL" id="SFB29834.1"/>
    </source>
</evidence>
<dbReference type="OrthoDB" id="154460at2"/>
<name>A0A1I0ZVN6_9FIRM</name>